<evidence type="ECO:0000259" key="2">
    <source>
        <dbReference type="Pfam" id="PF13699"/>
    </source>
</evidence>
<feature type="compositionally biased region" description="Basic and acidic residues" evidence="1">
    <location>
        <begin position="167"/>
        <end position="203"/>
    </location>
</feature>
<dbReference type="EMBL" id="CAXIXY010000003">
    <property type="protein sequence ID" value="CAL2082247.1"/>
    <property type="molecule type" value="Genomic_DNA"/>
</dbReference>
<feature type="compositionally biased region" description="Basic residues" evidence="1">
    <location>
        <begin position="1"/>
        <end position="10"/>
    </location>
</feature>
<feature type="compositionally biased region" description="Acidic residues" evidence="1">
    <location>
        <begin position="84"/>
        <end position="166"/>
    </location>
</feature>
<dbReference type="InterPro" id="IPR025295">
    <property type="entry name" value="eCIS_core_dom"/>
</dbReference>
<feature type="region of interest" description="Disordered" evidence="1">
    <location>
        <begin position="1"/>
        <end position="233"/>
    </location>
</feature>
<dbReference type="RefSeq" id="WP_348711246.1">
    <property type="nucleotide sequence ID" value="NZ_CAXIXY010000003.1"/>
</dbReference>
<proteinExistence type="predicted"/>
<gene>
    <name evidence="3" type="ORF">T190607A01A_11330</name>
</gene>
<feature type="compositionally biased region" description="Polar residues" evidence="1">
    <location>
        <begin position="46"/>
        <end position="58"/>
    </location>
</feature>
<evidence type="ECO:0000256" key="1">
    <source>
        <dbReference type="SAM" id="MobiDB-lite"/>
    </source>
</evidence>
<organism evidence="3 4">
    <name type="scientific">Tenacibaculum platacis</name>
    <dbReference type="NCBI Taxonomy" id="3137852"/>
    <lineage>
        <taxon>Bacteria</taxon>
        <taxon>Pseudomonadati</taxon>
        <taxon>Bacteroidota</taxon>
        <taxon>Flavobacteriia</taxon>
        <taxon>Flavobacteriales</taxon>
        <taxon>Flavobacteriaceae</taxon>
        <taxon>Tenacibaculum</taxon>
    </lineage>
</organism>
<comment type="caution">
    <text evidence="3">The sequence shown here is derived from an EMBL/GenBank/DDBJ whole genome shotgun (WGS) entry which is preliminary data.</text>
</comment>
<dbReference type="Proteomes" id="UP001497416">
    <property type="component" value="Unassembled WGS sequence"/>
</dbReference>
<feature type="domain" description="eCIS core" evidence="2">
    <location>
        <begin position="224"/>
        <end position="299"/>
    </location>
</feature>
<evidence type="ECO:0000313" key="4">
    <source>
        <dbReference type="Proteomes" id="UP001497416"/>
    </source>
</evidence>
<feature type="compositionally biased region" description="Basic and acidic residues" evidence="1">
    <location>
        <begin position="30"/>
        <end position="43"/>
    </location>
</feature>
<dbReference type="Pfam" id="PF13699">
    <property type="entry name" value="eCIS_core"/>
    <property type="match status" value="1"/>
</dbReference>
<name>A0ABM9NWW1_9FLAO</name>
<reference evidence="3 4" key="1">
    <citation type="submission" date="2024-05" db="EMBL/GenBank/DDBJ databases">
        <authorList>
            <person name="Duchaud E."/>
        </authorList>
    </citation>
    <scope>NUCLEOTIDE SEQUENCE [LARGE SCALE GENOMIC DNA]</scope>
    <source>
        <strain evidence="3">Ena-SAMPLE-TAB-13-05-2024-13:56:06:370-140302</strain>
    </source>
</reference>
<feature type="compositionally biased region" description="Basic and acidic residues" evidence="1">
    <location>
        <begin position="223"/>
        <end position="233"/>
    </location>
</feature>
<keyword evidence="4" id="KW-1185">Reference proteome</keyword>
<evidence type="ECO:0000313" key="3">
    <source>
        <dbReference type="EMBL" id="CAL2082247.1"/>
    </source>
</evidence>
<accession>A0ABM9NWW1</accession>
<sequence length="409" mass="45746">MFIRDKKHKQGNQNKEQNKSFIQPKLKMGKPGDKYEVEADKMADQVVNNSGTDANVQSKGMEEDVQQKPLASEVSPLIQKMEGAEEEQPIQKMEEEEAVQSKEDEEVQMMEEEEAVQSKEDEEVQMMEEEEAVQSKEDEEVQMMEEEEAVQSKEDEEVQMMEEEEAVQSKEDEEVQAKCEACEGEEKAQKKEEEEVQAKETKGKPNGAPSIENRLRRGSGGQKLDRQTQKEMESGFGADFSKVNIHNDAEAQQMSDDIGAQAFTHGNDIYFNEGKYNPNSKEGKHLLAHELTHTIQQKGMIQKQVQKQANPTYSCTGKAKRGVITPRLRVMGTTDAPNGTVVKFYYLPGAGCSLSHNSIAPFGTTVVMFGHYAASFQSMMTMIPPIGGTFIAVIGNSNSYCCINVQATR</sequence>
<protein>
    <recommendedName>
        <fullName evidence="2">eCIS core domain-containing protein</fullName>
    </recommendedName>
</protein>
<feature type="compositionally biased region" description="Polar residues" evidence="1">
    <location>
        <begin position="11"/>
        <end position="21"/>
    </location>
</feature>